<organism evidence="1 2">
    <name type="scientific">Nocardioides guangzhouensis</name>
    <dbReference type="NCBI Taxonomy" id="2497878"/>
    <lineage>
        <taxon>Bacteria</taxon>
        <taxon>Bacillati</taxon>
        <taxon>Actinomycetota</taxon>
        <taxon>Actinomycetes</taxon>
        <taxon>Propionibacteriales</taxon>
        <taxon>Nocardioidaceae</taxon>
        <taxon>Nocardioides</taxon>
    </lineage>
</organism>
<dbReference type="Proteomes" id="UP000295198">
    <property type="component" value="Unassembled WGS sequence"/>
</dbReference>
<sequence length="648" mass="70114">MLPAPNLDDRTFQGLVDEAKRLVQTRCPEWTDHNVSDPGVTLIEAFAQMVDQLIYRLNRVPDLNYVKFLEMIGVELRPPAAATGRVTLWLSAPQPQRVLVRSETQVATPRTDIHDPIVFSTLRDLEIVPCSFNRAGTALVGAEPVDLTAALSGEQGFAVFSPSPTPGDALLIGLSNAVPSCAVTLRMECTVSGVGVDPRRPPRVWEAWTGTTWSPCEVDHDDTGGLNKDGDVVLHVPDDHQASIIARERAGWLRCRLVEALPDQPTYTAPPRVNAITAFTIGGTVPMENAEVQHRETLGTSDGTPGQRFPLLRRPVLASPGTATLEVTTPEGEQVWTEVRQFAESAPEDLHFRLDHVAGEVQFGPAVRLADGSLRHYGAVPPRSAGLLLTAYRSGGGRRGNVTAGQVRVLKTSVPYVARVENRAAVVGGSDAETLEDAKVRGPMLLRARGRAVTAEDFVQLARDVAPEAARVHCAASREGDEGEGVLVLVVPNVAGDHVGRVRRDDLAPEEGMLQRIAEALDACRLVGTRVLVAPPRYSGLTVVADVHARERYDADVVHDEVLRALYGFLDPLTGGPDGTGWPFGRSVQSHEVHAALARIPGVDMAQEVSVTLFPADPRTGRRQSPVQRLDLPATGLVYSYEHQVRVQ</sequence>
<evidence type="ECO:0000313" key="2">
    <source>
        <dbReference type="Proteomes" id="UP000295198"/>
    </source>
</evidence>
<proteinExistence type="predicted"/>
<name>A0A4Q4Z6D1_9ACTN</name>
<dbReference type="EMBL" id="SDKM01000035">
    <property type="protein sequence ID" value="RYP83272.1"/>
    <property type="molecule type" value="Genomic_DNA"/>
</dbReference>
<gene>
    <name evidence="1" type="ORF">EKO23_19620</name>
</gene>
<protein>
    <submittedName>
        <fullName evidence="1">Putative baseplate assembly protein</fullName>
    </submittedName>
</protein>
<keyword evidence="2" id="KW-1185">Reference proteome</keyword>
<dbReference type="OrthoDB" id="9027184at2"/>
<comment type="caution">
    <text evidence="1">The sequence shown here is derived from an EMBL/GenBank/DDBJ whole genome shotgun (WGS) entry which is preliminary data.</text>
</comment>
<accession>A0A4Q4Z6D1</accession>
<dbReference type="InterPro" id="IPR011749">
    <property type="entry name" value="CHP02243"/>
</dbReference>
<dbReference type="AlphaFoldDB" id="A0A4Q4Z6D1"/>
<dbReference type="RefSeq" id="WP_134719852.1">
    <property type="nucleotide sequence ID" value="NZ_SDKM01000035.1"/>
</dbReference>
<reference evidence="1 2" key="1">
    <citation type="submission" date="2019-01" db="EMBL/GenBank/DDBJ databases">
        <title>Nocardioides guangzhouensis sp. nov., an actinobacterium isolated from soil.</title>
        <authorList>
            <person name="Fu Y."/>
            <person name="Cai Y."/>
            <person name="Lin Z."/>
            <person name="Chen P."/>
        </authorList>
    </citation>
    <scope>NUCLEOTIDE SEQUENCE [LARGE SCALE GENOMIC DNA]</scope>
    <source>
        <strain evidence="1 2">130</strain>
    </source>
</reference>
<evidence type="ECO:0000313" key="1">
    <source>
        <dbReference type="EMBL" id="RYP83272.1"/>
    </source>
</evidence>
<dbReference type="NCBIfam" id="TIGR02243">
    <property type="entry name" value="putative baseplate assembly protein"/>
    <property type="match status" value="1"/>
</dbReference>